<keyword evidence="4" id="KW-0235">DNA replication</keyword>
<evidence type="ECO:0000256" key="14">
    <source>
        <dbReference type="ARBA" id="ARBA00041592"/>
    </source>
</evidence>
<dbReference type="PROSITE" id="PS51462">
    <property type="entry name" value="NUDIX"/>
    <property type="match status" value="1"/>
</dbReference>
<keyword evidence="5 18" id="KW-0479">Metal-binding</keyword>
<gene>
    <name evidence="20" type="primary">mutT</name>
    <name evidence="20" type="ORF">D4741_07930</name>
</gene>
<feature type="binding site" evidence="18">
    <location>
        <position position="58"/>
    </location>
    <ligand>
        <name>Mg(2+)</name>
        <dbReference type="ChEBI" id="CHEBI:18420"/>
    </ligand>
</feature>
<dbReference type="GO" id="GO:0044715">
    <property type="term" value="F:8-oxo-dGDP phosphatase activity"/>
    <property type="evidence" value="ECO:0007669"/>
    <property type="project" value="TreeGrafter"/>
</dbReference>
<dbReference type="FunFam" id="3.90.79.10:FF:000014">
    <property type="entry name" value="8-oxo-dGTP diphosphatase MutT"/>
    <property type="match status" value="1"/>
</dbReference>
<feature type="binding site" evidence="17">
    <location>
        <position position="24"/>
    </location>
    <ligand>
        <name>8-oxo-dGTP</name>
        <dbReference type="ChEBI" id="CHEBI:77896"/>
    </ligand>
</feature>
<dbReference type="PROSITE" id="PS00893">
    <property type="entry name" value="NUDIX_BOX"/>
    <property type="match status" value="1"/>
</dbReference>
<evidence type="ECO:0000256" key="16">
    <source>
        <dbReference type="ARBA" id="ARBA00042798"/>
    </source>
</evidence>
<comment type="similarity">
    <text evidence="2">Belongs to the Nudix hydrolase family.</text>
</comment>
<evidence type="ECO:0000256" key="3">
    <source>
        <dbReference type="ARBA" id="ARBA00022457"/>
    </source>
</evidence>
<comment type="caution">
    <text evidence="20">The sequence shown here is derived from an EMBL/GenBank/DDBJ whole genome shotgun (WGS) entry which is preliminary data.</text>
</comment>
<feature type="binding site" evidence="17">
    <location>
        <begin position="35"/>
        <end position="38"/>
    </location>
    <ligand>
        <name>8-oxo-dGTP</name>
        <dbReference type="ChEBI" id="CHEBI:77896"/>
    </ligand>
</feature>
<dbReference type="InterPro" id="IPR015797">
    <property type="entry name" value="NUDIX_hydrolase-like_dom_sf"/>
</dbReference>
<evidence type="ECO:0000256" key="11">
    <source>
        <dbReference type="ARBA" id="ARBA00036904"/>
    </source>
</evidence>
<evidence type="ECO:0000256" key="10">
    <source>
        <dbReference type="ARBA" id="ARBA00035861"/>
    </source>
</evidence>
<dbReference type="PANTHER" id="PTHR47707:SF1">
    <property type="entry name" value="NUDIX HYDROLASE FAMILY PROTEIN"/>
    <property type="match status" value="1"/>
</dbReference>
<evidence type="ECO:0000313" key="20">
    <source>
        <dbReference type="EMBL" id="RJF37979.1"/>
    </source>
</evidence>
<comment type="catalytic activity">
    <reaction evidence="11">
        <text>8-oxo-GTP + H2O = 8-oxo-GMP + diphosphate + H(+)</text>
        <dbReference type="Rhea" id="RHEA:67616"/>
        <dbReference type="ChEBI" id="CHEBI:15377"/>
        <dbReference type="ChEBI" id="CHEBI:15378"/>
        <dbReference type="ChEBI" id="CHEBI:33019"/>
        <dbReference type="ChEBI" id="CHEBI:143553"/>
        <dbReference type="ChEBI" id="CHEBI:145694"/>
    </reaction>
</comment>
<dbReference type="GO" id="GO:0006260">
    <property type="term" value="P:DNA replication"/>
    <property type="evidence" value="ECO:0007669"/>
    <property type="project" value="UniProtKB-KW"/>
</dbReference>
<dbReference type="EMBL" id="QYSE01000001">
    <property type="protein sequence ID" value="RJF37979.1"/>
    <property type="molecule type" value="Genomic_DNA"/>
</dbReference>
<evidence type="ECO:0000256" key="18">
    <source>
        <dbReference type="PIRSR" id="PIRSR603561-2"/>
    </source>
</evidence>
<dbReference type="InterPro" id="IPR020084">
    <property type="entry name" value="NUDIX_hydrolase_CS"/>
</dbReference>
<dbReference type="InterPro" id="IPR029119">
    <property type="entry name" value="MutY_C"/>
</dbReference>
<organism evidence="20 21">
    <name type="scientific">Pseudoalteromonas gelatinilytica</name>
    <dbReference type="NCBI Taxonomy" id="1703256"/>
    <lineage>
        <taxon>Bacteria</taxon>
        <taxon>Pseudomonadati</taxon>
        <taxon>Pseudomonadota</taxon>
        <taxon>Gammaproteobacteria</taxon>
        <taxon>Alteromonadales</taxon>
        <taxon>Pseudoalteromonadaceae</taxon>
        <taxon>Pseudoalteromonas</taxon>
    </lineage>
</organism>
<evidence type="ECO:0000256" key="6">
    <source>
        <dbReference type="ARBA" id="ARBA00022763"/>
    </source>
</evidence>
<dbReference type="Pfam" id="PF14815">
    <property type="entry name" value="NUDIX_4"/>
    <property type="match status" value="1"/>
</dbReference>
<dbReference type="GO" id="GO:0006281">
    <property type="term" value="P:DNA repair"/>
    <property type="evidence" value="ECO:0007669"/>
    <property type="project" value="UniProtKB-KW"/>
</dbReference>
<evidence type="ECO:0000256" key="4">
    <source>
        <dbReference type="ARBA" id="ARBA00022705"/>
    </source>
</evidence>
<protein>
    <recommendedName>
        <fullName evidence="13">8-oxo-dGTP diphosphatase</fullName>
        <ecNumber evidence="12">3.6.1.55</ecNumber>
    </recommendedName>
    <alternativeName>
        <fullName evidence="16">7,8-dihydro-8-oxoguanine-triphosphatase</fullName>
    </alternativeName>
    <alternativeName>
        <fullName evidence="15">Mutator protein MutT</fullName>
    </alternativeName>
    <alternativeName>
        <fullName evidence="14">dGTP pyrophosphohydrolase</fullName>
    </alternativeName>
</protein>
<dbReference type="InterPro" id="IPR047127">
    <property type="entry name" value="MutT-like"/>
</dbReference>
<evidence type="ECO:0000256" key="13">
    <source>
        <dbReference type="ARBA" id="ARBA00040794"/>
    </source>
</evidence>
<evidence type="ECO:0000259" key="19">
    <source>
        <dbReference type="PROSITE" id="PS51462"/>
    </source>
</evidence>
<evidence type="ECO:0000256" key="17">
    <source>
        <dbReference type="PIRSR" id="PIRSR603561-1"/>
    </source>
</evidence>
<dbReference type="InterPro" id="IPR000086">
    <property type="entry name" value="NUDIX_hydrolase_dom"/>
</dbReference>
<keyword evidence="3" id="KW-0515">Mutator protein</keyword>
<name>A0A3A3EPD8_9GAMM</name>
<dbReference type="GO" id="GO:0044716">
    <property type="term" value="F:8-oxo-GDP phosphatase activity"/>
    <property type="evidence" value="ECO:0007669"/>
    <property type="project" value="TreeGrafter"/>
</dbReference>
<reference evidence="20 21" key="1">
    <citation type="submission" date="2018-09" db="EMBL/GenBank/DDBJ databases">
        <title>Identification of marine bacteria producing industrial enzymes.</title>
        <authorList>
            <person name="Cheng T.H."/>
            <person name="Saidin J."/>
            <person name="Muhd D.D."/>
            <person name="Isa M.N.M."/>
            <person name="Bakar M.F.A."/>
            <person name="Ismail N."/>
        </authorList>
    </citation>
    <scope>NUCLEOTIDE SEQUENCE [LARGE SCALE GENOMIC DNA]</scope>
    <source>
        <strain evidence="20 21">MNAD 1.6</strain>
    </source>
</reference>
<feature type="binding site" evidence="18">
    <location>
        <position position="38"/>
    </location>
    <ligand>
        <name>Mg(2+)</name>
        <dbReference type="ChEBI" id="CHEBI:18420"/>
    </ligand>
</feature>
<dbReference type="Proteomes" id="UP000265938">
    <property type="component" value="Unassembled WGS sequence"/>
</dbReference>
<dbReference type="InterPro" id="IPR020476">
    <property type="entry name" value="Nudix_hydrolase"/>
</dbReference>
<proteinExistence type="inferred from homology"/>
<dbReference type="AlphaFoldDB" id="A0A3A3EPD8"/>
<evidence type="ECO:0000256" key="12">
    <source>
        <dbReference type="ARBA" id="ARBA00038905"/>
    </source>
</evidence>
<dbReference type="PRINTS" id="PR00502">
    <property type="entry name" value="NUDIXFAMILY"/>
</dbReference>
<dbReference type="SUPFAM" id="SSF55811">
    <property type="entry name" value="Nudix"/>
    <property type="match status" value="1"/>
</dbReference>
<keyword evidence="6" id="KW-0227">DNA damage</keyword>
<dbReference type="CDD" id="cd03425">
    <property type="entry name" value="NUDIX_MutT_NudA_like"/>
    <property type="match status" value="1"/>
</dbReference>
<dbReference type="GO" id="GO:0046872">
    <property type="term" value="F:metal ion binding"/>
    <property type="evidence" value="ECO:0007669"/>
    <property type="project" value="UniProtKB-KW"/>
</dbReference>
<keyword evidence="9" id="KW-0234">DNA repair</keyword>
<dbReference type="RefSeq" id="WP_119852554.1">
    <property type="nucleotide sequence ID" value="NZ_QYSE01000001.1"/>
</dbReference>
<keyword evidence="8 18" id="KW-0460">Magnesium</keyword>
<feature type="domain" description="Nudix hydrolase" evidence="19">
    <location>
        <begin position="3"/>
        <end position="131"/>
    </location>
</feature>
<evidence type="ECO:0000256" key="8">
    <source>
        <dbReference type="ARBA" id="ARBA00022842"/>
    </source>
</evidence>
<evidence type="ECO:0000256" key="2">
    <source>
        <dbReference type="ARBA" id="ARBA00005582"/>
    </source>
</evidence>
<evidence type="ECO:0000256" key="1">
    <source>
        <dbReference type="ARBA" id="ARBA00001946"/>
    </source>
</evidence>
<dbReference type="PANTHER" id="PTHR47707">
    <property type="entry name" value="8-OXO-DGTP DIPHOSPHATASE"/>
    <property type="match status" value="1"/>
</dbReference>
<comment type="cofactor">
    <cofactor evidence="1 18">
        <name>Mg(2+)</name>
        <dbReference type="ChEBI" id="CHEBI:18420"/>
    </cofactor>
</comment>
<sequence length="133" mass="14970">MTKKVVHVAVGVIYKDQQLFICKRPDDKHQGGLWEFPGGKVEQGESVFAALQRELLEEVNLTVNGSKELMVIEHDYGDKCVRLDVHIVDDFTGTAHGAEGQQGKWVALSELDDYSFPAANVEIIEKIKQRFEL</sequence>
<evidence type="ECO:0000313" key="21">
    <source>
        <dbReference type="Proteomes" id="UP000265938"/>
    </source>
</evidence>
<dbReference type="GO" id="GO:0035539">
    <property type="term" value="F:8-oxo-7,8-dihydrodeoxyguanosine triphosphate pyrophosphatase activity"/>
    <property type="evidence" value="ECO:0007669"/>
    <property type="project" value="UniProtKB-EC"/>
</dbReference>
<comment type="catalytic activity">
    <reaction evidence="10">
        <text>8-oxo-dGTP + H2O = 8-oxo-dGMP + diphosphate + H(+)</text>
        <dbReference type="Rhea" id="RHEA:31575"/>
        <dbReference type="ChEBI" id="CHEBI:15377"/>
        <dbReference type="ChEBI" id="CHEBI:15378"/>
        <dbReference type="ChEBI" id="CHEBI:33019"/>
        <dbReference type="ChEBI" id="CHEBI:63224"/>
        <dbReference type="ChEBI" id="CHEBI:77896"/>
        <dbReference type="EC" id="3.6.1.55"/>
    </reaction>
</comment>
<dbReference type="EC" id="3.6.1.55" evidence="12"/>
<evidence type="ECO:0000256" key="7">
    <source>
        <dbReference type="ARBA" id="ARBA00022801"/>
    </source>
</evidence>
<evidence type="ECO:0000256" key="5">
    <source>
        <dbReference type="ARBA" id="ARBA00022723"/>
    </source>
</evidence>
<dbReference type="Gene3D" id="3.90.79.10">
    <property type="entry name" value="Nucleoside Triphosphate Pyrophosphohydrolase"/>
    <property type="match status" value="1"/>
</dbReference>
<feature type="binding site" evidence="17">
    <location>
        <position position="29"/>
    </location>
    <ligand>
        <name>8-oxo-dGTP</name>
        <dbReference type="ChEBI" id="CHEBI:77896"/>
    </ligand>
</feature>
<evidence type="ECO:0000256" key="9">
    <source>
        <dbReference type="ARBA" id="ARBA00023204"/>
    </source>
</evidence>
<feature type="binding site" evidence="17">
    <location>
        <position position="120"/>
    </location>
    <ligand>
        <name>8-oxo-dGTP</name>
        <dbReference type="ChEBI" id="CHEBI:77896"/>
    </ligand>
</feature>
<dbReference type="InterPro" id="IPR003561">
    <property type="entry name" value="Mutator_MutT"/>
</dbReference>
<accession>A0A3A3EPD8</accession>
<dbReference type="GO" id="GO:0008413">
    <property type="term" value="F:8-oxo-7,8-dihydroguanosine triphosphate pyrophosphatase activity"/>
    <property type="evidence" value="ECO:0007669"/>
    <property type="project" value="InterPro"/>
</dbReference>
<keyword evidence="7" id="KW-0378">Hydrolase</keyword>
<dbReference type="NCBIfam" id="TIGR00586">
    <property type="entry name" value="mutt"/>
    <property type="match status" value="1"/>
</dbReference>
<evidence type="ECO:0000256" key="15">
    <source>
        <dbReference type="ARBA" id="ARBA00041979"/>
    </source>
</evidence>